<proteinExistence type="predicted"/>
<gene>
    <name evidence="2" type="ORF">chiPu_0026134</name>
</gene>
<evidence type="ECO:0000313" key="2">
    <source>
        <dbReference type="EMBL" id="GCC42254.1"/>
    </source>
</evidence>
<reference evidence="2 3" key="1">
    <citation type="journal article" date="2018" name="Nat. Ecol. Evol.">
        <title>Shark genomes provide insights into elasmobranch evolution and the origin of vertebrates.</title>
        <authorList>
            <person name="Hara Y"/>
            <person name="Yamaguchi K"/>
            <person name="Onimaru K"/>
            <person name="Kadota M"/>
            <person name="Koyanagi M"/>
            <person name="Keeley SD"/>
            <person name="Tatsumi K"/>
            <person name="Tanaka K"/>
            <person name="Motone F"/>
            <person name="Kageyama Y"/>
            <person name="Nozu R"/>
            <person name="Adachi N"/>
            <person name="Nishimura O"/>
            <person name="Nakagawa R"/>
            <person name="Tanegashima C"/>
            <person name="Kiyatake I"/>
            <person name="Matsumoto R"/>
            <person name="Murakumo K"/>
            <person name="Nishida K"/>
            <person name="Terakita A"/>
            <person name="Kuratani S"/>
            <person name="Sato K"/>
            <person name="Hyodo S Kuraku.S."/>
        </authorList>
    </citation>
    <scope>NUCLEOTIDE SEQUENCE [LARGE SCALE GENOMIC DNA]</scope>
</reference>
<evidence type="ECO:0000256" key="1">
    <source>
        <dbReference type="SAM" id="MobiDB-lite"/>
    </source>
</evidence>
<dbReference type="Proteomes" id="UP000287033">
    <property type="component" value="Unassembled WGS sequence"/>
</dbReference>
<dbReference type="EMBL" id="BEZZ01073114">
    <property type="protein sequence ID" value="GCC42254.1"/>
    <property type="molecule type" value="Genomic_DNA"/>
</dbReference>
<name>A0A401THW5_CHIPU</name>
<feature type="compositionally biased region" description="Basic and acidic residues" evidence="1">
    <location>
        <begin position="15"/>
        <end position="24"/>
    </location>
</feature>
<comment type="caution">
    <text evidence="2">The sequence shown here is derived from an EMBL/GenBank/DDBJ whole genome shotgun (WGS) entry which is preliminary data.</text>
</comment>
<accession>A0A401THW5</accession>
<sequence length="71" mass="7605">MRRSGSAGGPPSFWRRGDDGSCRPTCGRDYRSRDADAGCAGALCWFFFRQGTTFPEGPCGPGSIGVLRSRS</sequence>
<protein>
    <submittedName>
        <fullName evidence="2">Uncharacterized protein</fullName>
    </submittedName>
</protein>
<dbReference type="AlphaFoldDB" id="A0A401THW5"/>
<organism evidence="2 3">
    <name type="scientific">Chiloscyllium punctatum</name>
    <name type="common">Brownbanded bambooshark</name>
    <name type="synonym">Hemiscyllium punctatum</name>
    <dbReference type="NCBI Taxonomy" id="137246"/>
    <lineage>
        <taxon>Eukaryota</taxon>
        <taxon>Metazoa</taxon>
        <taxon>Chordata</taxon>
        <taxon>Craniata</taxon>
        <taxon>Vertebrata</taxon>
        <taxon>Chondrichthyes</taxon>
        <taxon>Elasmobranchii</taxon>
        <taxon>Galeomorphii</taxon>
        <taxon>Galeoidea</taxon>
        <taxon>Orectolobiformes</taxon>
        <taxon>Hemiscylliidae</taxon>
        <taxon>Chiloscyllium</taxon>
    </lineage>
</organism>
<keyword evidence="3" id="KW-1185">Reference proteome</keyword>
<feature type="region of interest" description="Disordered" evidence="1">
    <location>
        <begin position="1"/>
        <end position="24"/>
    </location>
</feature>
<evidence type="ECO:0000313" key="3">
    <source>
        <dbReference type="Proteomes" id="UP000287033"/>
    </source>
</evidence>